<dbReference type="AlphaFoldDB" id="E2PUL8"/>
<proteinExistence type="predicted"/>
<protein>
    <submittedName>
        <fullName evidence="2">Uncharacterized protein</fullName>
    </submittedName>
</protein>
<sequence>MAVCGPDTATDTGTVTANATGTAMSMSMGTGTATATGTATGPGPCAPRARGPLHRSRQSCERAAARVRLRTVRTRAVPASRAAPAALPTPVRAWVRAPVRASSARPVVPSAAFWRISVTLSGWDIIATCEELTSTVCDLARFASKRSRSGAMALSFLATTNQEGMSRHAALVAFCSKHAAAMGRCSTAITLVSASARSAAKTLWNMSFLMYRSCPLVVPSVYSTGRSAGWSSLPVNFMESCPRVSPLSGMNAET</sequence>
<accession>E2PUL8</accession>
<dbReference type="EMBL" id="CM000913">
    <property type="protein sequence ID" value="EFG07797.1"/>
    <property type="molecule type" value="Genomic_DNA"/>
</dbReference>
<reference evidence="2 3" key="1">
    <citation type="journal article" date="2010" name="Genome Biol. Evol.">
        <title>The sequence of a 1.8-mb bacterial linear plasmid reveals a rich evolutionary reservoir of secondary metabolic pathways.</title>
        <authorList>
            <person name="Medema M.H."/>
            <person name="Trefzer A."/>
            <person name="Kovalchuk A."/>
            <person name="van den Berg M."/>
            <person name="Mueller U."/>
            <person name="Heijne W."/>
            <person name="Wu L."/>
            <person name="Alam M.T."/>
            <person name="Ronning C.M."/>
            <person name="Nierman W.C."/>
            <person name="Bovenberg R.A.L."/>
            <person name="Breitling R."/>
            <person name="Takano E."/>
        </authorList>
    </citation>
    <scope>NUCLEOTIDE SEQUENCE [LARGE SCALE GENOMIC DNA]</scope>
    <source>
        <strain evidence="3">ATCC 27064 / DSM 738 / JCM 4710 / NBRC 13307 / NCIMB 12785 / NRRL 3585 / VKM Ac-602</strain>
    </source>
</reference>
<evidence type="ECO:0000313" key="3">
    <source>
        <dbReference type="Proteomes" id="UP000002357"/>
    </source>
</evidence>
<feature type="region of interest" description="Disordered" evidence="1">
    <location>
        <begin position="28"/>
        <end position="56"/>
    </location>
</feature>
<dbReference type="Proteomes" id="UP000002357">
    <property type="component" value="Chromosome"/>
</dbReference>
<feature type="compositionally biased region" description="Low complexity" evidence="1">
    <location>
        <begin position="28"/>
        <end position="50"/>
    </location>
</feature>
<keyword evidence="3" id="KW-1185">Reference proteome</keyword>
<evidence type="ECO:0000256" key="1">
    <source>
        <dbReference type="SAM" id="MobiDB-lite"/>
    </source>
</evidence>
<gene>
    <name evidence="2" type="ORF">SCLAV_2725</name>
</gene>
<evidence type="ECO:0000313" key="2">
    <source>
        <dbReference type="EMBL" id="EFG07797.1"/>
    </source>
</evidence>
<organism evidence="2 3">
    <name type="scientific">Streptomyces clavuligerus</name>
    <dbReference type="NCBI Taxonomy" id="1901"/>
    <lineage>
        <taxon>Bacteria</taxon>
        <taxon>Bacillati</taxon>
        <taxon>Actinomycetota</taxon>
        <taxon>Actinomycetes</taxon>
        <taxon>Kitasatosporales</taxon>
        <taxon>Streptomycetaceae</taxon>
        <taxon>Streptomyces</taxon>
    </lineage>
</organism>
<name>E2PUL8_STRCL</name>